<protein>
    <submittedName>
        <fullName evidence="2">Cupin domain-containing protein</fullName>
    </submittedName>
</protein>
<evidence type="ECO:0000313" key="2">
    <source>
        <dbReference type="EMBL" id="NGO64500.1"/>
    </source>
</evidence>
<evidence type="ECO:0000313" key="3">
    <source>
        <dbReference type="Proteomes" id="UP000477849"/>
    </source>
</evidence>
<dbReference type="Gene3D" id="2.60.120.10">
    <property type="entry name" value="Jelly Rolls"/>
    <property type="match status" value="1"/>
</dbReference>
<dbReference type="Proteomes" id="UP000477849">
    <property type="component" value="Unassembled WGS sequence"/>
</dbReference>
<organism evidence="2 3">
    <name type="scientific">Rhizobium daejeonense</name>
    <dbReference type="NCBI Taxonomy" id="240521"/>
    <lineage>
        <taxon>Bacteria</taxon>
        <taxon>Pseudomonadati</taxon>
        <taxon>Pseudomonadota</taxon>
        <taxon>Alphaproteobacteria</taxon>
        <taxon>Hyphomicrobiales</taxon>
        <taxon>Rhizobiaceae</taxon>
        <taxon>Rhizobium/Agrobacterium group</taxon>
        <taxon>Rhizobium</taxon>
    </lineage>
</organism>
<dbReference type="InterPro" id="IPR013096">
    <property type="entry name" value="Cupin_2"/>
</dbReference>
<reference evidence="2 3" key="1">
    <citation type="submission" date="2020-02" db="EMBL/GenBank/DDBJ databases">
        <title>Genome sequence of the type strain CCBAU10050 of Rhizobium daejeonense.</title>
        <authorList>
            <person name="Gao J."/>
            <person name="Sun J."/>
        </authorList>
    </citation>
    <scope>NUCLEOTIDE SEQUENCE [LARGE SCALE GENOMIC DNA]</scope>
    <source>
        <strain evidence="2 3">CCBAU10050</strain>
    </source>
</reference>
<dbReference type="InterPro" id="IPR053146">
    <property type="entry name" value="QDO-like"/>
</dbReference>
<dbReference type="InterPro" id="IPR014710">
    <property type="entry name" value="RmlC-like_jellyroll"/>
</dbReference>
<dbReference type="InterPro" id="IPR011051">
    <property type="entry name" value="RmlC_Cupin_sf"/>
</dbReference>
<dbReference type="EMBL" id="JAAKZH010000003">
    <property type="protein sequence ID" value="NGO64500.1"/>
    <property type="molecule type" value="Genomic_DNA"/>
</dbReference>
<feature type="domain" description="Cupin type-2" evidence="1">
    <location>
        <begin position="43"/>
        <end position="114"/>
    </location>
</feature>
<sequence>MGMNDNFSAKVHPAASAGKMWVMGDEVMKRGRLEGTGFNVIDVAVPPGSGTPPHSHASPEIFRILQGTVTIWALIDGKPTETEAVPGDVVTIPAHAPHAYRNASQVPALMMSVVDDRMMEFFEAAASHEPPAGPPTPEAIGRIMALTETYGIHILAA</sequence>
<proteinExistence type="predicted"/>
<dbReference type="SUPFAM" id="SSF51182">
    <property type="entry name" value="RmlC-like cupins"/>
    <property type="match status" value="1"/>
</dbReference>
<dbReference type="Pfam" id="PF07883">
    <property type="entry name" value="Cupin_2"/>
    <property type="match status" value="1"/>
</dbReference>
<keyword evidence="3" id="KW-1185">Reference proteome</keyword>
<dbReference type="PANTHER" id="PTHR36440">
    <property type="entry name" value="PUTATIVE (AFU_ORTHOLOGUE AFUA_8G07350)-RELATED"/>
    <property type="match status" value="1"/>
</dbReference>
<accession>A0A6M1S5M4</accession>
<dbReference type="AlphaFoldDB" id="A0A6M1S5M4"/>
<dbReference type="PANTHER" id="PTHR36440:SF1">
    <property type="entry name" value="PUTATIVE (AFU_ORTHOLOGUE AFUA_8G07350)-RELATED"/>
    <property type="match status" value="1"/>
</dbReference>
<name>A0A6M1S5M4_9HYPH</name>
<evidence type="ECO:0000259" key="1">
    <source>
        <dbReference type="Pfam" id="PF07883"/>
    </source>
</evidence>
<comment type="caution">
    <text evidence="2">The sequence shown here is derived from an EMBL/GenBank/DDBJ whole genome shotgun (WGS) entry which is preliminary data.</text>
</comment>
<gene>
    <name evidence="2" type="ORF">G6N76_12570</name>
</gene>